<protein>
    <submittedName>
        <fullName evidence="1">Uncharacterized protein</fullName>
    </submittedName>
</protein>
<comment type="caution">
    <text evidence="1">The sequence shown here is derived from an EMBL/GenBank/DDBJ whole genome shotgun (WGS) entry which is preliminary data.</text>
</comment>
<dbReference type="RefSeq" id="WP_105073197.1">
    <property type="nucleotide sequence ID" value="NZ_PPGH01000033.1"/>
</dbReference>
<dbReference type="AlphaFoldDB" id="A0A2S7XSR4"/>
<accession>A0A2S7XSR4</accession>
<dbReference type="Proteomes" id="UP000239936">
    <property type="component" value="Unassembled WGS sequence"/>
</dbReference>
<gene>
    <name evidence="1" type="ORF">CXB77_06090</name>
</gene>
<name>A0A2S7XSR4_9GAMM</name>
<keyword evidence="2" id="KW-1185">Reference proteome</keyword>
<keyword evidence="1" id="KW-0614">Plasmid</keyword>
<organism evidence="1 2">
    <name type="scientific">Chromatium okenii</name>
    <dbReference type="NCBI Taxonomy" id="61644"/>
    <lineage>
        <taxon>Bacteria</taxon>
        <taxon>Pseudomonadati</taxon>
        <taxon>Pseudomonadota</taxon>
        <taxon>Gammaproteobacteria</taxon>
        <taxon>Chromatiales</taxon>
        <taxon>Chromatiaceae</taxon>
        <taxon>Chromatium</taxon>
    </lineage>
</organism>
<evidence type="ECO:0000313" key="2">
    <source>
        <dbReference type="Proteomes" id="UP000239936"/>
    </source>
</evidence>
<proteinExistence type="predicted"/>
<evidence type="ECO:0000313" key="1">
    <source>
        <dbReference type="EMBL" id="PQJ96770.1"/>
    </source>
</evidence>
<geneLocation type="plasmid" evidence="1">
    <name>pCok152</name>
</geneLocation>
<sequence>MKSIAKNDDVEPAWVAFGIDRVADFDQETLEFADYYQDLSPEERQSLWDLGGGSLMTESESVSQAEFRARREGVDRKTVFALGARRSYYSKPRRFDRPGALPF</sequence>
<reference evidence="1 2" key="1">
    <citation type="submission" date="2018-01" db="EMBL/GenBank/DDBJ databases">
        <title>The complete genome sequence of Chromatium okenii LaCa, a purple sulfur bacterium with a turbulent life.</title>
        <authorList>
            <person name="Luedin S.M."/>
            <person name="Liechti N."/>
            <person name="Storelli N."/>
            <person name="Danza F."/>
            <person name="Wittwer M."/>
            <person name="Pothier J.F."/>
            <person name="Tonolla M.A."/>
        </authorList>
    </citation>
    <scope>NUCLEOTIDE SEQUENCE [LARGE SCALE GENOMIC DNA]</scope>
    <source>
        <strain evidence="1 2">LaCa</strain>
        <plasmid evidence="1">pCok152</plasmid>
    </source>
</reference>
<dbReference type="EMBL" id="PPGH01000033">
    <property type="protein sequence ID" value="PQJ96770.1"/>
    <property type="molecule type" value="Genomic_DNA"/>
</dbReference>